<dbReference type="AlphaFoldDB" id="A0A1Y2HE42"/>
<sequence>MAPRQPGWPAIRDLCCSSKASAHGRPAGTYSHSSNQRRPVLSSLRSGKRQKALGLRSANTFSTIPLLTAAINLDSSSTRTSVINTSLSTLTLSI</sequence>
<proteinExistence type="predicted"/>
<keyword evidence="3" id="KW-1185">Reference proteome</keyword>
<evidence type="ECO:0000313" key="3">
    <source>
        <dbReference type="Proteomes" id="UP000193411"/>
    </source>
</evidence>
<evidence type="ECO:0000256" key="1">
    <source>
        <dbReference type="SAM" id="MobiDB-lite"/>
    </source>
</evidence>
<reference evidence="2 3" key="1">
    <citation type="submission" date="2016-07" db="EMBL/GenBank/DDBJ databases">
        <title>Pervasive Adenine N6-methylation of Active Genes in Fungi.</title>
        <authorList>
            <consortium name="DOE Joint Genome Institute"/>
            <person name="Mondo S.J."/>
            <person name="Dannebaum R.O."/>
            <person name="Kuo R.C."/>
            <person name="Labutti K."/>
            <person name="Haridas S."/>
            <person name="Kuo A."/>
            <person name="Salamov A."/>
            <person name="Ahrendt S.R."/>
            <person name="Lipzen A."/>
            <person name="Sullivan W."/>
            <person name="Andreopoulos W.B."/>
            <person name="Clum A."/>
            <person name="Lindquist E."/>
            <person name="Daum C."/>
            <person name="Ramamoorthy G.K."/>
            <person name="Gryganskyi A."/>
            <person name="Culley D."/>
            <person name="Magnuson J.K."/>
            <person name="James T.Y."/>
            <person name="O'Malley M.A."/>
            <person name="Stajich J.E."/>
            <person name="Spatafora J.W."/>
            <person name="Visel A."/>
            <person name="Grigoriev I.V."/>
        </authorList>
    </citation>
    <scope>NUCLEOTIDE SEQUENCE [LARGE SCALE GENOMIC DNA]</scope>
    <source>
        <strain evidence="2 3">PL171</strain>
    </source>
</reference>
<name>A0A1Y2HE42_9FUNG</name>
<organism evidence="2 3">
    <name type="scientific">Catenaria anguillulae PL171</name>
    <dbReference type="NCBI Taxonomy" id="765915"/>
    <lineage>
        <taxon>Eukaryota</taxon>
        <taxon>Fungi</taxon>
        <taxon>Fungi incertae sedis</taxon>
        <taxon>Blastocladiomycota</taxon>
        <taxon>Blastocladiomycetes</taxon>
        <taxon>Blastocladiales</taxon>
        <taxon>Catenariaceae</taxon>
        <taxon>Catenaria</taxon>
    </lineage>
</organism>
<dbReference type="EMBL" id="MCFL01000052">
    <property type="protein sequence ID" value="ORZ31963.1"/>
    <property type="molecule type" value="Genomic_DNA"/>
</dbReference>
<gene>
    <name evidence="2" type="ORF">BCR44DRAFT_267540</name>
</gene>
<accession>A0A1Y2HE42</accession>
<feature type="region of interest" description="Disordered" evidence="1">
    <location>
        <begin position="20"/>
        <end position="48"/>
    </location>
</feature>
<protein>
    <submittedName>
        <fullName evidence="2">Uncharacterized protein</fullName>
    </submittedName>
</protein>
<dbReference type="Proteomes" id="UP000193411">
    <property type="component" value="Unassembled WGS sequence"/>
</dbReference>
<comment type="caution">
    <text evidence="2">The sequence shown here is derived from an EMBL/GenBank/DDBJ whole genome shotgun (WGS) entry which is preliminary data.</text>
</comment>
<feature type="non-terminal residue" evidence="2">
    <location>
        <position position="1"/>
    </location>
</feature>
<evidence type="ECO:0000313" key="2">
    <source>
        <dbReference type="EMBL" id="ORZ31963.1"/>
    </source>
</evidence>